<dbReference type="OrthoDB" id="3216107at2"/>
<evidence type="ECO:0000256" key="2">
    <source>
        <dbReference type="ARBA" id="ARBA00012888"/>
    </source>
</evidence>
<keyword evidence="4 10" id="KW-0808">Transferase</keyword>
<evidence type="ECO:0000313" key="10">
    <source>
        <dbReference type="EMBL" id="RDC62177.1"/>
    </source>
</evidence>
<name>A0A369QFY5_9BACT</name>
<dbReference type="AlphaFoldDB" id="A0A369QFY5"/>
<dbReference type="SUPFAM" id="SSF55729">
    <property type="entry name" value="Acyl-CoA N-acyltransferases (Nat)"/>
    <property type="match status" value="1"/>
</dbReference>
<accession>A0A369QFY5</accession>
<dbReference type="InterPro" id="IPR016181">
    <property type="entry name" value="Acyl_CoA_acyltransferase"/>
</dbReference>
<dbReference type="PROSITE" id="PS51186">
    <property type="entry name" value="GNAT"/>
    <property type="match status" value="1"/>
</dbReference>
<comment type="subunit">
    <text evidence="1">Homodimer.</text>
</comment>
<dbReference type="InterPro" id="IPR000182">
    <property type="entry name" value="GNAT_dom"/>
</dbReference>
<keyword evidence="5" id="KW-0046">Antibiotic resistance</keyword>
<sequence length="152" mass="17311">MHLAAKEFIITAQPEHLEELVTMGIDLWPDYTAADLRTTFRQILASEKFIVFLYSYQEAFVGFLYVGLRTDYVEGSESSPTGYVEGIYVKPAFRRQGISRQLLQAGEAWVKAKGCTQMGSDIYSNNTVSYDFHTRVGFQETARLITFIKDLN</sequence>
<comment type="caution">
    <text evidence="10">The sequence shown here is derived from an EMBL/GenBank/DDBJ whole genome shotgun (WGS) entry which is preliminary data.</text>
</comment>
<dbReference type="NCBIfam" id="NF043067">
    <property type="entry name" value="AAC_6p_group_E"/>
    <property type="match status" value="1"/>
</dbReference>
<keyword evidence="6 10" id="KW-0012">Acyltransferase</keyword>
<keyword evidence="11" id="KW-1185">Reference proteome</keyword>
<protein>
    <recommendedName>
        <fullName evidence="3">Aminoglycoside N(6')-acetyltransferase type 1</fullName>
        <ecNumber evidence="2">2.3.1.82</ecNumber>
    </recommendedName>
    <alternativeName>
        <fullName evidence="7">Aminoglycoside resistance protein</fullName>
    </alternativeName>
</protein>
<reference evidence="10 11" key="1">
    <citation type="submission" date="2018-04" db="EMBL/GenBank/DDBJ databases">
        <title>Adhaeribacter sp. HMF7616 genome sequencing and assembly.</title>
        <authorList>
            <person name="Kang H."/>
            <person name="Kang J."/>
            <person name="Cha I."/>
            <person name="Kim H."/>
            <person name="Joh K."/>
        </authorList>
    </citation>
    <scope>NUCLEOTIDE SEQUENCE [LARGE SCALE GENOMIC DNA]</scope>
    <source>
        <strain evidence="10 11">HMF7616</strain>
    </source>
</reference>
<evidence type="ECO:0000313" key="11">
    <source>
        <dbReference type="Proteomes" id="UP000253919"/>
    </source>
</evidence>
<dbReference type="Gene3D" id="3.40.630.30">
    <property type="match status" value="1"/>
</dbReference>
<evidence type="ECO:0000259" key="9">
    <source>
        <dbReference type="PROSITE" id="PS51186"/>
    </source>
</evidence>
<evidence type="ECO:0000256" key="4">
    <source>
        <dbReference type="ARBA" id="ARBA00022679"/>
    </source>
</evidence>
<dbReference type="InterPro" id="IPR024170">
    <property type="entry name" value="Aminoglycoside_N6-AcTrfrase"/>
</dbReference>
<dbReference type="GO" id="GO:0046677">
    <property type="term" value="P:response to antibiotic"/>
    <property type="evidence" value="ECO:0007669"/>
    <property type="project" value="UniProtKB-KW"/>
</dbReference>
<evidence type="ECO:0000256" key="5">
    <source>
        <dbReference type="ARBA" id="ARBA00023251"/>
    </source>
</evidence>
<evidence type="ECO:0000256" key="1">
    <source>
        <dbReference type="ARBA" id="ARBA00011738"/>
    </source>
</evidence>
<dbReference type="PIRSF" id="PIRSF000452">
    <property type="entry name" value="6-N-acetyltransf"/>
    <property type="match status" value="1"/>
</dbReference>
<dbReference type="CDD" id="cd04301">
    <property type="entry name" value="NAT_SF"/>
    <property type="match status" value="1"/>
</dbReference>
<dbReference type="Proteomes" id="UP000253919">
    <property type="component" value="Unassembled WGS sequence"/>
</dbReference>
<dbReference type="PANTHER" id="PTHR43072">
    <property type="entry name" value="N-ACETYLTRANSFERASE"/>
    <property type="match status" value="1"/>
</dbReference>
<dbReference type="EMBL" id="QASA01000001">
    <property type="protein sequence ID" value="RDC62177.1"/>
    <property type="molecule type" value="Genomic_DNA"/>
</dbReference>
<evidence type="ECO:0000256" key="7">
    <source>
        <dbReference type="ARBA" id="ARBA00029660"/>
    </source>
</evidence>
<comment type="catalytic activity">
    <reaction evidence="8">
        <text>kanamycin B + acetyl-CoA = N(6')-acetylkanamycin B + CoA + H(+)</text>
        <dbReference type="Rhea" id="RHEA:16449"/>
        <dbReference type="ChEBI" id="CHEBI:15378"/>
        <dbReference type="ChEBI" id="CHEBI:57287"/>
        <dbReference type="ChEBI" id="CHEBI:57288"/>
        <dbReference type="ChEBI" id="CHEBI:58390"/>
        <dbReference type="ChEBI" id="CHEBI:58549"/>
        <dbReference type="EC" id="2.3.1.82"/>
    </reaction>
</comment>
<proteinExistence type="predicted"/>
<dbReference type="Pfam" id="PF00583">
    <property type="entry name" value="Acetyltransf_1"/>
    <property type="match status" value="1"/>
</dbReference>
<evidence type="ECO:0000256" key="3">
    <source>
        <dbReference type="ARBA" id="ARBA00017677"/>
    </source>
</evidence>
<evidence type="ECO:0000256" key="6">
    <source>
        <dbReference type="ARBA" id="ARBA00023315"/>
    </source>
</evidence>
<dbReference type="RefSeq" id="WP_115371652.1">
    <property type="nucleotide sequence ID" value="NZ_QASA01000001.1"/>
</dbReference>
<gene>
    <name evidence="10" type="ORF">AHMF7616_00768</name>
</gene>
<dbReference type="GO" id="GO:0047663">
    <property type="term" value="F:aminoglycoside 6'-N-acetyltransferase activity"/>
    <property type="evidence" value="ECO:0007669"/>
    <property type="project" value="UniProtKB-EC"/>
</dbReference>
<evidence type="ECO:0000256" key="8">
    <source>
        <dbReference type="ARBA" id="ARBA00048923"/>
    </source>
</evidence>
<feature type="domain" description="N-acetyltransferase" evidence="9">
    <location>
        <begin position="7"/>
        <end position="152"/>
    </location>
</feature>
<organism evidence="10 11">
    <name type="scientific">Adhaeribacter pallidiroseus</name>
    <dbReference type="NCBI Taxonomy" id="2072847"/>
    <lineage>
        <taxon>Bacteria</taxon>
        <taxon>Pseudomonadati</taxon>
        <taxon>Bacteroidota</taxon>
        <taxon>Cytophagia</taxon>
        <taxon>Cytophagales</taxon>
        <taxon>Hymenobacteraceae</taxon>
        <taxon>Adhaeribacter</taxon>
    </lineage>
</organism>
<dbReference type="EC" id="2.3.1.82" evidence="2"/>